<keyword evidence="3" id="KW-1185">Reference proteome</keyword>
<reference evidence="2" key="1">
    <citation type="submission" date="2022-12" db="EMBL/GenBank/DDBJ databases">
        <title>Reference genome sequencing for broad-spectrum identification of bacterial and archaeal isolates by mass spectrometry.</title>
        <authorList>
            <person name="Sekiguchi Y."/>
            <person name="Tourlousse D.M."/>
        </authorList>
    </citation>
    <scope>NUCLEOTIDE SEQUENCE</scope>
    <source>
        <strain evidence="2">10succ1</strain>
    </source>
</reference>
<dbReference type="RefSeq" id="WP_281836275.1">
    <property type="nucleotide sequence ID" value="NZ_BSDY01000011.1"/>
</dbReference>
<organism evidence="2 3">
    <name type="scientific">Propionigenium maris DSM 9537</name>
    <dbReference type="NCBI Taxonomy" id="1123000"/>
    <lineage>
        <taxon>Bacteria</taxon>
        <taxon>Fusobacteriati</taxon>
        <taxon>Fusobacteriota</taxon>
        <taxon>Fusobacteriia</taxon>
        <taxon>Fusobacteriales</taxon>
        <taxon>Fusobacteriaceae</taxon>
        <taxon>Propionigenium</taxon>
    </lineage>
</organism>
<evidence type="ECO:0008006" key="4">
    <source>
        <dbReference type="Google" id="ProtNLM"/>
    </source>
</evidence>
<sequence>MKKLFYLIAGVFLMTSVAFAANPVQLSVPGANLPEGDVKGARLNLLYGKTENVTGVNVSVLGLSEVENFKGLQLGFILGGARVNGEFTGASLALFNWQEGQSKGLNIGLLNYTNNMKGVQLGLVNYTKSESLIDLGLLNATKGDSMLKLGFVNYTGGHSTIDLGFVNYAESTTFQLGFVNATKNLDGLQVGLVNYAENGIFPVLPIVNFRKSM</sequence>
<gene>
    <name evidence="2" type="ORF">PM10SUCC1_24000</name>
</gene>
<evidence type="ECO:0000313" key="3">
    <source>
        <dbReference type="Proteomes" id="UP001144471"/>
    </source>
</evidence>
<feature type="chain" id="PRO_5040995641" description="PhaC PHA synthase" evidence="1">
    <location>
        <begin position="21"/>
        <end position="213"/>
    </location>
</feature>
<accession>A0A9W6GNE3</accession>
<evidence type="ECO:0000313" key="2">
    <source>
        <dbReference type="EMBL" id="GLI56886.1"/>
    </source>
</evidence>
<protein>
    <recommendedName>
        <fullName evidence="4">PhaC PHA synthase</fullName>
    </recommendedName>
</protein>
<keyword evidence="1" id="KW-0732">Signal</keyword>
<dbReference type="NCBIfam" id="NF047436">
    <property type="entry name" value="LA_2272_repeat"/>
    <property type="match status" value="2"/>
</dbReference>
<dbReference type="EMBL" id="BSDY01000011">
    <property type="protein sequence ID" value="GLI56886.1"/>
    <property type="molecule type" value="Genomic_DNA"/>
</dbReference>
<name>A0A9W6GNE3_9FUSO</name>
<dbReference type="InterPro" id="IPR058093">
    <property type="entry name" value="LA_2272-like"/>
</dbReference>
<evidence type="ECO:0000256" key="1">
    <source>
        <dbReference type="SAM" id="SignalP"/>
    </source>
</evidence>
<dbReference type="Proteomes" id="UP001144471">
    <property type="component" value="Unassembled WGS sequence"/>
</dbReference>
<dbReference type="AlphaFoldDB" id="A0A9W6GNE3"/>
<comment type="caution">
    <text evidence="2">The sequence shown here is derived from an EMBL/GenBank/DDBJ whole genome shotgun (WGS) entry which is preliminary data.</text>
</comment>
<proteinExistence type="predicted"/>
<feature type="signal peptide" evidence="1">
    <location>
        <begin position="1"/>
        <end position="20"/>
    </location>
</feature>